<dbReference type="EMBL" id="UINC01000718">
    <property type="protein sequence ID" value="SUZ60080.1"/>
    <property type="molecule type" value="Genomic_DNA"/>
</dbReference>
<feature type="transmembrane region" description="Helical" evidence="6">
    <location>
        <begin position="170"/>
        <end position="189"/>
    </location>
</feature>
<dbReference type="GO" id="GO:0004129">
    <property type="term" value="F:cytochrome-c oxidase activity"/>
    <property type="evidence" value="ECO:0007669"/>
    <property type="project" value="InterPro"/>
</dbReference>
<comment type="subcellular location">
    <subcellularLocation>
        <location evidence="1">Membrane</location>
        <topology evidence="1">Multi-pass membrane protein</topology>
    </subcellularLocation>
</comment>
<keyword evidence="4 6" id="KW-1133">Transmembrane helix</keyword>
<accession>A0A381NZQ5</accession>
<keyword evidence="5 6" id="KW-0472">Membrane</keyword>
<organism evidence="8">
    <name type="scientific">marine metagenome</name>
    <dbReference type="NCBI Taxonomy" id="408172"/>
    <lineage>
        <taxon>unclassified sequences</taxon>
        <taxon>metagenomes</taxon>
        <taxon>ecological metagenomes</taxon>
    </lineage>
</organism>
<feature type="transmembrane region" description="Helical" evidence="6">
    <location>
        <begin position="55"/>
        <end position="76"/>
    </location>
</feature>
<dbReference type="Pfam" id="PF00510">
    <property type="entry name" value="COX3"/>
    <property type="match status" value="1"/>
</dbReference>
<dbReference type="PROSITE" id="PS50253">
    <property type="entry name" value="COX3"/>
    <property type="match status" value="1"/>
</dbReference>
<dbReference type="InterPro" id="IPR000298">
    <property type="entry name" value="Cyt_c_oxidase-like_su3"/>
</dbReference>
<protein>
    <recommendedName>
        <fullName evidence="7">Heme-copper oxidase subunit III family profile domain-containing protein</fullName>
    </recommendedName>
</protein>
<feature type="domain" description="Heme-copper oxidase subunit III family profile" evidence="7">
    <location>
        <begin position="25"/>
        <end position="191"/>
    </location>
</feature>
<name>A0A381NZQ5_9ZZZZ</name>
<evidence type="ECO:0000256" key="6">
    <source>
        <dbReference type="SAM" id="Phobius"/>
    </source>
</evidence>
<dbReference type="PANTHER" id="PTHR11403:SF10">
    <property type="entry name" value="CYTOCHROME C OXIDASE"/>
    <property type="match status" value="1"/>
</dbReference>
<feature type="transmembrane region" description="Helical" evidence="6">
    <location>
        <begin position="88"/>
        <end position="108"/>
    </location>
</feature>
<evidence type="ECO:0000256" key="5">
    <source>
        <dbReference type="ARBA" id="ARBA00023136"/>
    </source>
</evidence>
<evidence type="ECO:0000313" key="8">
    <source>
        <dbReference type="EMBL" id="SUZ60080.1"/>
    </source>
</evidence>
<evidence type="ECO:0000256" key="3">
    <source>
        <dbReference type="ARBA" id="ARBA00022692"/>
    </source>
</evidence>
<dbReference type="PANTHER" id="PTHR11403">
    <property type="entry name" value="CYTOCHROME C OXIDASE SUBUNIT III"/>
    <property type="match status" value="1"/>
</dbReference>
<evidence type="ECO:0000256" key="4">
    <source>
        <dbReference type="ARBA" id="ARBA00022989"/>
    </source>
</evidence>
<evidence type="ECO:0000256" key="1">
    <source>
        <dbReference type="ARBA" id="ARBA00004141"/>
    </source>
</evidence>
<dbReference type="GO" id="GO:0019646">
    <property type="term" value="P:aerobic electron transport chain"/>
    <property type="evidence" value="ECO:0007669"/>
    <property type="project" value="InterPro"/>
</dbReference>
<evidence type="ECO:0000259" key="7">
    <source>
        <dbReference type="PROSITE" id="PS50253"/>
    </source>
</evidence>
<dbReference type="InterPro" id="IPR035973">
    <property type="entry name" value="Cyt_c_oxidase_su3-like_sf"/>
</dbReference>
<feature type="transmembrane region" description="Helical" evidence="6">
    <location>
        <begin position="21"/>
        <end position="43"/>
    </location>
</feature>
<reference evidence="8" key="1">
    <citation type="submission" date="2018-05" db="EMBL/GenBank/DDBJ databases">
        <authorList>
            <person name="Lanie J.A."/>
            <person name="Ng W.-L."/>
            <person name="Kazmierczak K.M."/>
            <person name="Andrzejewski T.M."/>
            <person name="Davidsen T.M."/>
            <person name="Wayne K.J."/>
            <person name="Tettelin H."/>
            <person name="Glass J.I."/>
            <person name="Rusch D."/>
            <person name="Podicherti R."/>
            <person name="Tsui H.-C.T."/>
            <person name="Winkler M.E."/>
        </authorList>
    </citation>
    <scope>NUCLEOTIDE SEQUENCE</scope>
</reference>
<keyword evidence="3 6" id="KW-0812">Transmembrane</keyword>
<gene>
    <name evidence="8" type="ORF">METZ01_LOCUS12934</name>
</gene>
<dbReference type="AlphaFoldDB" id="A0A381NZQ5"/>
<feature type="transmembrane region" description="Helical" evidence="6">
    <location>
        <begin position="128"/>
        <end position="150"/>
    </location>
</feature>
<comment type="similarity">
    <text evidence="2">Belongs to the cytochrome c oxidase subunit 3 family.</text>
</comment>
<dbReference type="InterPro" id="IPR024791">
    <property type="entry name" value="Cyt_c/ubiquinol_Oxase_su3"/>
</dbReference>
<proteinExistence type="inferred from homology"/>
<sequence>MDKHNPINSEPGILNLSHAQVFVYMLLAVVTILFLFLTNAYVFRMNFEDWQPLPVPSLLWVNTCSLVVASIGMGWATRGAKNNNQTNLKIGLLIGGFFALFFLTGQFWAWQQLIAYGYLLADNPANTFFYLITAMHGLHISGGVVAWIVITKKSWKTDSVESHSAQVSLLATYWHYLLLIWVMMFGLFLST</sequence>
<dbReference type="GO" id="GO:0016020">
    <property type="term" value="C:membrane"/>
    <property type="evidence" value="ECO:0007669"/>
    <property type="project" value="UniProtKB-SubCell"/>
</dbReference>
<dbReference type="Gene3D" id="1.20.120.80">
    <property type="entry name" value="Cytochrome c oxidase, subunit III, four-helix bundle"/>
    <property type="match status" value="1"/>
</dbReference>
<evidence type="ECO:0000256" key="2">
    <source>
        <dbReference type="ARBA" id="ARBA00010581"/>
    </source>
</evidence>
<dbReference type="SUPFAM" id="SSF81452">
    <property type="entry name" value="Cytochrome c oxidase subunit III-like"/>
    <property type="match status" value="1"/>
</dbReference>
<dbReference type="InterPro" id="IPR013833">
    <property type="entry name" value="Cyt_c_oxidase_su3_a-hlx"/>
</dbReference>